<dbReference type="SUPFAM" id="SSF53474">
    <property type="entry name" value="alpha/beta-Hydrolases"/>
    <property type="match status" value="1"/>
</dbReference>
<feature type="region of interest" description="Disordered" evidence="7">
    <location>
        <begin position="616"/>
        <end position="635"/>
    </location>
</feature>
<dbReference type="FunFam" id="3.40.50.1820:FF:000050">
    <property type="entry name" value="prolyl endopeptidase-like isoform X2"/>
    <property type="match status" value="1"/>
</dbReference>
<feature type="compositionally biased region" description="Polar residues" evidence="7">
    <location>
        <begin position="626"/>
        <end position="635"/>
    </location>
</feature>
<keyword evidence="11" id="KW-1185">Reference proteome</keyword>
<evidence type="ECO:0000256" key="5">
    <source>
        <dbReference type="ARBA" id="ARBA00045448"/>
    </source>
</evidence>
<keyword evidence="4 6" id="KW-0720">Serine protease</keyword>
<dbReference type="PANTHER" id="PTHR11757">
    <property type="entry name" value="PROTEASE FAMILY S9A OLIGOPEPTIDASE"/>
    <property type="match status" value="1"/>
</dbReference>
<reference evidence="10" key="1">
    <citation type="submission" date="2025-08" db="UniProtKB">
        <authorList>
            <consortium name="Ensembl"/>
        </authorList>
    </citation>
    <scope>IDENTIFICATION</scope>
</reference>
<feature type="domain" description="Peptidase S9A N-terminal" evidence="9">
    <location>
        <begin position="101"/>
        <end position="325"/>
    </location>
</feature>
<dbReference type="InterPro" id="IPR023302">
    <property type="entry name" value="Pept_S9A_N"/>
</dbReference>
<evidence type="ECO:0000256" key="1">
    <source>
        <dbReference type="ARBA" id="ARBA00005228"/>
    </source>
</evidence>
<dbReference type="Pfam" id="PF02897">
    <property type="entry name" value="Peptidase_S9_N"/>
    <property type="match status" value="1"/>
</dbReference>
<dbReference type="GO" id="GO:0004252">
    <property type="term" value="F:serine-type endopeptidase activity"/>
    <property type="evidence" value="ECO:0007669"/>
    <property type="project" value="UniProtKB-UniRule"/>
</dbReference>
<dbReference type="Gene3D" id="3.40.50.1820">
    <property type="entry name" value="alpha/beta hydrolase"/>
    <property type="match status" value="1"/>
</dbReference>
<accession>A0A673KMW4</accession>
<organism evidence="10 11">
    <name type="scientific">Sinocyclocheilus rhinocerous</name>
    <dbReference type="NCBI Taxonomy" id="307959"/>
    <lineage>
        <taxon>Eukaryota</taxon>
        <taxon>Metazoa</taxon>
        <taxon>Chordata</taxon>
        <taxon>Craniata</taxon>
        <taxon>Vertebrata</taxon>
        <taxon>Euteleostomi</taxon>
        <taxon>Actinopterygii</taxon>
        <taxon>Neopterygii</taxon>
        <taxon>Teleostei</taxon>
        <taxon>Ostariophysi</taxon>
        <taxon>Cypriniformes</taxon>
        <taxon>Cyprinidae</taxon>
        <taxon>Cyprininae</taxon>
        <taxon>Sinocyclocheilus</taxon>
    </lineage>
</organism>
<keyword evidence="2 6" id="KW-0645">Protease</keyword>
<dbReference type="EC" id="3.4.21.-" evidence="6"/>
<dbReference type="InterPro" id="IPR051543">
    <property type="entry name" value="Serine_Peptidase_S9A"/>
</dbReference>
<protein>
    <recommendedName>
        <fullName evidence="6">Prolyl endopeptidase</fullName>
        <ecNumber evidence="6">3.4.21.-</ecNumber>
    </recommendedName>
</protein>
<evidence type="ECO:0000256" key="3">
    <source>
        <dbReference type="ARBA" id="ARBA00022801"/>
    </source>
</evidence>
<dbReference type="InterPro" id="IPR002470">
    <property type="entry name" value="Peptidase_S9A"/>
</dbReference>
<dbReference type="Pfam" id="PF00326">
    <property type="entry name" value="Peptidase_S9"/>
    <property type="match status" value="1"/>
</dbReference>
<comment type="function">
    <text evidence="5">Serine peptidase whose precise substrate specificity remains unclear. Does not cleave peptides after a arginine or lysine residue. Regulates trans-Golgi network morphology and sorting by regulating the membrane binding of the AP-1 complex. May play a role in the regulation of synaptic vesicle exocytosis.</text>
</comment>
<dbReference type="Gene3D" id="2.130.10.120">
    <property type="entry name" value="Prolyl oligopeptidase, N-terminal domain"/>
    <property type="match status" value="1"/>
</dbReference>
<evidence type="ECO:0000256" key="2">
    <source>
        <dbReference type="ARBA" id="ARBA00022670"/>
    </source>
</evidence>
<keyword evidence="3 6" id="KW-0378">Hydrolase</keyword>
<evidence type="ECO:0000256" key="6">
    <source>
        <dbReference type="RuleBase" id="RU368024"/>
    </source>
</evidence>
<reference evidence="10" key="2">
    <citation type="submission" date="2025-09" db="UniProtKB">
        <authorList>
            <consortium name="Ensembl"/>
        </authorList>
    </citation>
    <scope>IDENTIFICATION</scope>
</reference>
<dbReference type="Proteomes" id="UP000472270">
    <property type="component" value="Unassembled WGS sequence"/>
</dbReference>
<dbReference type="AlphaFoldDB" id="A0A673KMW4"/>
<sequence>RDQEQRFKRRLRSVHRKFADVPENSEQCLHTDEQEMLEVFNADWGGGGYGTIQRVRLSPSETMLAVTVKKDHHEETRCVLVHLGGLVLRQKALLVLDNVLSFEWATDDILFYSTQETLRCLHVFRLHRSDSGVQTTLVYEEKDPEFFVEVSRSRDQRLVTINCSSKISSEVWFVDSKTPLSFPTLIQSRQPGLLYHVEHSDNCLFILANTGANQEYQLLRAPLASPSKPHWVPLFSAVPGTVIKDMELLQDHCVFTVKDSQCRLQIQTLSTQEPYQLNTHKLPHWACDLSPQRVGTVDRGSFGFLLSSPVHPPVHYLYSSREQKLSVTEDNTKYMSLTEFNTTRLQAASQDGTMVPLTLLHIPALSELHKAPLLLHVYGVYGVDLNMAFSPEKRLLLEDGWALAYCHVRGGGERGLAWHRAGSVLQKRRGVEDLAACIQTLHHLGVSHPALTALTARSAGAVLAGALCNHNPQLLKAVILQAPFLDVLGTMQDPSLPLTVEEGGEWGDPRIREHMDNIASYCPCHNIIPQLYPSMLITAYSEDRRVPLSGVMKYVERLKKAIQMYITRVAARVPAVILDLQPGGDHFGPEDFHLSLNESARQLAFLYAELGLDHPQTRRRQKEKSNNLTGKSHKP</sequence>
<dbReference type="InterPro" id="IPR029058">
    <property type="entry name" value="AB_hydrolase_fold"/>
</dbReference>
<name>A0A673KMW4_9TELE</name>
<dbReference type="SUPFAM" id="SSF50993">
    <property type="entry name" value="Peptidase/esterase 'gauge' domain"/>
    <property type="match status" value="1"/>
</dbReference>
<dbReference type="GO" id="GO:0005856">
    <property type="term" value="C:cytoskeleton"/>
    <property type="evidence" value="ECO:0007669"/>
    <property type="project" value="TreeGrafter"/>
</dbReference>
<dbReference type="PANTHER" id="PTHR11757:SF19">
    <property type="entry name" value="PROLYL ENDOPEPTIDASE-LIKE"/>
    <property type="match status" value="1"/>
</dbReference>
<dbReference type="InterPro" id="IPR001375">
    <property type="entry name" value="Peptidase_S9_cat"/>
</dbReference>
<dbReference type="GO" id="GO:0006508">
    <property type="term" value="P:proteolysis"/>
    <property type="evidence" value="ECO:0007669"/>
    <property type="project" value="UniProtKB-KW"/>
</dbReference>
<evidence type="ECO:0000313" key="10">
    <source>
        <dbReference type="Ensembl" id="ENSSRHP00000064270.1"/>
    </source>
</evidence>
<dbReference type="Ensembl" id="ENSSRHT00000066049.1">
    <property type="protein sequence ID" value="ENSSRHP00000064270.1"/>
    <property type="gene ID" value="ENSSRHG00000031962.1"/>
</dbReference>
<gene>
    <name evidence="10" type="primary">prepl</name>
</gene>
<dbReference type="GO" id="GO:0005794">
    <property type="term" value="C:Golgi apparatus"/>
    <property type="evidence" value="ECO:0007669"/>
    <property type="project" value="TreeGrafter"/>
</dbReference>
<feature type="domain" description="Peptidase S9 prolyl oligopeptidase catalytic" evidence="8">
    <location>
        <begin position="389"/>
        <end position="611"/>
    </location>
</feature>
<evidence type="ECO:0000256" key="4">
    <source>
        <dbReference type="ARBA" id="ARBA00022825"/>
    </source>
</evidence>
<proteinExistence type="inferred from homology"/>
<evidence type="ECO:0000259" key="8">
    <source>
        <dbReference type="Pfam" id="PF00326"/>
    </source>
</evidence>
<evidence type="ECO:0000256" key="7">
    <source>
        <dbReference type="SAM" id="MobiDB-lite"/>
    </source>
</evidence>
<evidence type="ECO:0000313" key="11">
    <source>
        <dbReference type="Proteomes" id="UP000472270"/>
    </source>
</evidence>
<dbReference type="PRINTS" id="PR00862">
    <property type="entry name" value="PROLIGOPTASE"/>
</dbReference>
<evidence type="ECO:0000259" key="9">
    <source>
        <dbReference type="Pfam" id="PF02897"/>
    </source>
</evidence>
<comment type="similarity">
    <text evidence="1 6">Belongs to the peptidase S9A family.</text>
</comment>